<evidence type="ECO:0000313" key="2">
    <source>
        <dbReference type="Proteomes" id="UP000473278"/>
    </source>
</evidence>
<name>A0A6M1SY62_9BACT</name>
<protein>
    <recommendedName>
        <fullName evidence="3">Trypsin-like peptidase domain-containing protein</fullName>
    </recommendedName>
</protein>
<dbReference type="Pfam" id="PF13365">
    <property type="entry name" value="Trypsin_2"/>
    <property type="match status" value="1"/>
</dbReference>
<reference evidence="1 2" key="1">
    <citation type="submission" date="2020-02" db="EMBL/GenBank/DDBJ databases">
        <title>Balneolaceae bacterium YR4-1, complete genome.</title>
        <authorList>
            <person name="Li Y."/>
            <person name="Wu S."/>
        </authorList>
    </citation>
    <scope>NUCLEOTIDE SEQUENCE [LARGE SCALE GENOMIC DNA]</scope>
    <source>
        <strain evidence="1 2">YR4-1</strain>
    </source>
</reference>
<dbReference type="RefSeq" id="WP_165143773.1">
    <property type="nucleotide sequence ID" value="NZ_JAALLT010000005.1"/>
</dbReference>
<dbReference type="PANTHER" id="PTHR43019:SF23">
    <property type="entry name" value="PROTEASE DO-LIKE 5, CHLOROPLASTIC"/>
    <property type="match status" value="1"/>
</dbReference>
<dbReference type="SUPFAM" id="SSF50494">
    <property type="entry name" value="Trypsin-like serine proteases"/>
    <property type="match status" value="1"/>
</dbReference>
<dbReference type="Proteomes" id="UP000473278">
    <property type="component" value="Unassembled WGS sequence"/>
</dbReference>
<evidence type="ECO:0008006" key="3">
    <source>
        <dbReference type="Google" id="ProtNLM"/>
    </source>
</evidence>
<accession>A0A6M1SY62</accession>
<comment type="caution">
    <text evidence="1">The sequence shown here is derived from an EMBL/GenBank/DDBJ whole genome shotgun (WGS) entry which is preliminary data.</text>
</comment>
<evidence type="ECO:0000313" key="1">
    <source>
        <dbReference type="EMBL" id="NGP78040.1"/>
    </source>
</evidence>
<proteinExistence type="predicted"/>
<dbReference type="PROSITE" id="PS51257">
    <property type="entry name" value="PROKAR_LIPOPROTEIN"/>
    <property type="match status" value="1"/>
</dbReference>
<gene>
    <name evidence="1" type="ORF">G3570_15430</name>
</gene>
<dbReference type="PANTHER" id="PTHR43019">
    <property type="entry name" value="SERINE ENDOPROTEASE DEGS"/>
    <property type="match status" value="1"/>
</dbReference>
<dbReference type="AlphaFoldDB" id="A0A6M1SY62"/>
<organism evidence="1 2">
    <name type="scientific">Halalkalibaculum roseum</name>
    <dbReference type="NCBI Taxonomy" id="2709311"/>
    <lineage>
        <taxon>Bacteria</taxon>
        <taxon>Pseudomonadati</taxon>
        <taxon>Balneolota</taxon>
        <taxon>Balneolia</taxon>
        <taxon>Balneolales</taxon>
        <taxon>Balneolaceae</taxon>
        <taxon>Halalkalibaculum</taxon>
    </lineage>
</organism>
<keyword evidence="2" id="KW-1185">Reference proteome</keyword>
<dbReference type="InterPro" id="IPR009003">
    <property type="entry name" value="Peptidase_S1_PA"/>
</dbReference>
<dbReference type="EMBL" id="JAALLT010000005">
    <property type="protein sequence ID" value="NGP78040.1"/>
    <property type="molecule type" value="Genomic_DNA"/>
</dbReference>
<sequence length="348" mass="39166">MVRQGIISLILSLVGFLLGSCASNEIIQRGDSPKASSTYTTSFPTRDASDQIRSIKESVIRISSTGIYRTYIFEDRMLTREELNGMDIEEVATRDITSNESTAGTAISLYSDDRNVALITNAHVVNYPDTLFAYVDREGVPKKTYIHSVKIKKSQNNLIYDLPNVGKFEILDLNVDSDLALLRVNRSSFPNLRAPGLQIRRGDPADLEWGSFVYIIGYPKGYPMITRGIVSSPERNEYDDFLTDALFNPGISGGLIMATRTDFRTFEWVGMTNTASADLSKLLVPDPLKSSEYQNFDIYRDSIFIETKTSLTYGITQAIPMKRIMEFLEANERSLQRMGIRMHSLKNP</sequence>
<dbReference type="Gene3D" id="2.40.10.120">
    <property type="match status" value="1"/>
</dbReference>